<dbReference type="GO" id="GO:0048034">
    <property type="term" value="P:heme O biosynthetic process"/>
    <property type="evidence" value="ECO:0007669"/>
    <property type="project" value="UniProtKB-UniRule"/>
</dbReference>
<dbReference type="Pfam" id="PF01040">
    <property type="entry name" value="UbiA"/>
    <property type="match status" value="1"/>
</dbReference>
<comment type="subunit">
    <text evidence="14">Interacts with CtaA.</text>
</comment>
<gene>
    <name evidence="14 15" type="primary">ctaB</name>
    <name evidence="15" type="ORF">GCM10007096_05230</name>
</gene>
<dbReference type="InterPro" id="IPR044878">
    <property type="entry name" value="UbiA_sf"/>
</dbReference>
<organism evidence="15 16">
    <name type="scientific">Pullulanibacillus pueri</name>
    <dbReference type="NCBI Taxonomy" id="1437324"/>
    <lineage>
        <taxon>Bacteria</taxon>
        <taxon>Bacillati</taxon>
        <taxon>Bacillota</taxon>
        <taxon>Bacilli</taxon>
        <taxon>Bacillales</taxon>
        <taxon>Sporolactobacillaceae</taxon>
        <taxon>Pullulanibacillus</taxon>
    </lineage>
</organism>
<dbReference type="AlphaFoldDB" id="A0A8J2ZTN7"/>
<keyword evidence="9 14" id="KW-0472">Membrane</keyword>
<feature type="transmembrane region" description="Helical" evidence="14">
    <location>
        <begin position="56"/>
        <end position="77"/>
    </location>
</feature>
<reference evidence="15" key="1">
    <citation type="journal article" date="2014" name="Int. J. Syst. Evol. Microbiol.">
        <title>Complete genome sequence of Corynebacterium casei LMG S-19264T (=DSM 44701T), isolated from a smear-ripened cheese.</title>
        <authorList>
            <consortium name="US DOE Joint Genome Institute (JGI-PGF)"/>
            <person name="Walter F."/>
            <person name="Albersmeier A."/>
            <person name="Kalinowski J."/>
            <person name="Ruckert C."/>
        </authorList>
    </citation>
    <scope>NUCLEOTIDE SEQUENCE</scope>
    <source>
        <strain evidence="15">CGMCC 1.12777</strain>
    </source>
</reference>
<comment type="function">
    <text evidence="14">Converts heme B (protoheme IX) to heme O by substitution of the vinyl group on carbon 2 of heme B porphyrin ring with a hydroxyethyl farnesyl side group.</text>
</comment>
<dbReference type="Gene3D" id="1.10.357.140">
    <property type="entry name" value="UbiA prenyltransferase"/>
    <property type="match status" value="1"/>
</dbReference>
<dbReference type="NCBIfam" id="NF003349">
    <property type="entry name" value="PRK04375.1-2"/>
    <property type="match status" value="1"/>
</dbReference>
<comment type="similarity">
    <text evidence="14">Belongs to the UbiA prenyltransferase family. Protoheme IX farnesyltransferase subfamily.</text>
</comment>
<evidence type="ECO:0000256" key="12">
    <source>
        <dbReference type="ARBA" id="ARBA00042475"/>
    </source>
</evidence>
<evidence type="ECO:0000256" key="14">
    <source>
        <dbReference type="HAMAP-Rule" id="MF_00154"/>
    </source>
</evidence>
<evidence type="ECO:0000256" key="3">
    <source>
        <dbReference type="ARBA" id="ARBA00012292"/>
    </source>
</evidence>
<feature type="transmembrane region" description="Helical" evidence="14">
    <location>
        <begin position="177"/>
        <end position="200"/>
    </location>
</feature>
<dbReference type="GO" id="GO:0008495">
    <property type="term" value="F:protoheme IX farnesyltransferase activity"/>
    <property type="evidence" value="ECO:0007669"/>
    <property type="project" value="UniProtKB-UniRule"/>
</dbReference>
<keyword evidence="6 14" id="KW-0812">Transmembrane</keyword>
<comment type="catalytic activity">
    <reaction evidence="13 14">
        <text>heme b + (2E,6E)-farnesyl diphosphate + H2O = Fe(II)-heme o + diphosphate</text>
        <dbReference type="Rhea" id="RHEA:28070"/>
        <dbReference type="ChEBI" id="CHEBI:15377"/>
        <dbReference type="ChEBI" id="CHEBI:33019"/>
        <dbReference type="ChEBI" id="CHEBI:60344"/>
        <dbReference type="ChEBI" id="CHEBI:60530"/>
        <dbReference type="ChEBI" id="CHEBI:175763"/>
        <dbReference type="EC" id="2.5.1.141"/>
    </reaction>
</comment>
<dbReference type="PANTHER" id="PTHR43448">
    <property type="entry name" value="PROTOHEME IX FARNESYLTRANSFERASE, MITOCHONDRIAL"/>
    <property type="match status" value="1"/>
</dbReference>
<evidence type="ECO:0000256" key="5">
    <source>
        <dbReference type="ARBA" id="ARBA00022679"/>
    </source>
</evidence>
<sequence length="303" mass="33431">MAITNTKTTVLSKTSIKEFIKNYTILTKPRINALLLFTAYVAAIVATDGFPDPKTTLVLIFGLGLSAAGAAVINMWYDQDIDAIMGRTQERPLPQGNVASTHALVFGLLLQALSLIIFLTLANPISALLSFGGFIYYAVIYTMWLKRRTPQNIVIGGGAGAIPPLVGWAVVTGSVSLSAVLMFLIIFFWTPSHFWALALYKNEDYRRAKVPMMPVVKGARITKVQCLIYAIILAGVSMSLAFLNTLGSLYFSVTLLLNLWYIGIHIKLFFEADNQMKWAKKTFMASLIYLPVLFTLMVVCVLI</sequence>
<evidence type="ECO:0000256" key="13">
    <source>
        <dbReference type="ARBA" id="ARBA00047690"/>
    </source>
</evidence>
<comment type="caution">
    <text evidence="15">The sequence shown here is derived from an EMBL/GenBank/DDBJ whole genome shotgun (WGS) entry which is preliminary data.</text>
</comment>
<evidence type="ECO:0000256" key="1">
    <source>
        <dbReference type="ARBA" id="ARBA00004651"/>
    </source>
</evidence>
<keyword evidence="4 14" id="KW-1003">Cell membrane</keyword>
<keyword evidence="16" id="KW-1185">Reference proteome</keyword>
<feature type="transmembrane region" description="Helical" evidence="14">
    <location>
        <begin position="98"/>
        <end position="119"/>
    </location>
</feature>
<keyword evidence="7 14" id="KW-1133">Transmembrane helix</keyword>
<proteinExistence type="inferred from homology"/>
<feature type="transmembrane region" description="Helical" evidence="14">
    <location>
        <begin position="221"/>
        <end position="243"/>
    </location>
</feature>
<evidence type="ECO:0000256" key="2">
    <source>
        <dbReference type="ARBA" id="ARBA00004919"/>
    </source>
</evidence>
<dbReference type="CDD" id="cd13957">
    <property type="entry name" value="PT_UbiA_Cox10"/>
    <property type="match status" value="1"/>
</dbReference>
<dbReference type="HAMAP" id="MF_00154">
    <property type="entry name" value="CyoE_CtaB"/>
    <property type="match status" value="1"/>
</dbReference>
<dbReference type="InterPro" id="IPR030470">
    <property type="entry name" value="UbiA_prenylTrfase_CS"/>
</dbReference>
<comment type="subcellular location">
    <subcellularLocation>
        <location evidence="1 14">Cell membrane</location>
        <topology evidence="1 14">Multi-pass membrane protein</topology>
    </subcellularLocation>
</comment>
<dbReference type="EC" id="2.5.1.141" evidence="3 14"/>
<evidence type="ECO:0000256" key="6">
    <source>
        <dbReference type="ARBA" id="ARBA00022692"/>
    </source>
</evidence>
<feature type="transmembrane region" description="Helical" evidence="14">
    <location>
        <begin position="125"/>
        <end position="145"/>
    </location>
</feature>
<dbReference type="RefSeq" id="WP_188495773.1">
    <property type="nucleotide sequence ID" value="NZ_BMFV01000002.1"/>
</dbReference>
<accession>A0A8J2ZTN7</accession>
<dbReference type="InterPro" id="IPR006369">
    <property type="entry name" value="Protohaem_IX_farnesylTrfase"/>
</dbReference>
<dbReference type="GO" id="GO:0005886">
    <property type="term" value="C:plasma membrane"/>
    <property type="evidence" value="ECO:0007669"/>
    <property type="project" value="UniProtKB-SubCell"/>
</dbReference>
<keyword evidence="8 14" id="KW-0350">Heme biosynthesis</keyword>
<protein>
    <recommendedName>
        <fullName evidence="11 14">Protoheme IX farnesyltransferase</fullName>
        <ecNumber evidence="3 14">2.5.1.141</ecNumber>
    </recommendedName>
    <alternativeName>
        <fullName evidence="12 14">Heme B farnesyltransferase</fullName>
    </alternativeName>
    <alternativeName>
        <fullName evidence="10 14">Heme O synthase</fullName>
    </alternativeName>
</protein>
<dbReference type="Proteomes" id="UP000656813">
    <property type="component" value="Unassembled WGS sequence"/>
</dbReference>
<dbReference type="EMBL" id="BMFV01000002">
    <property type="protein sequence ID" value="GGH75717.1"/>
    <property type="molecule type" value="Genomic_DNA"/>
</dbReference>
<evidence type="ECO:0000256" key="7">
    <source>
        <dbReference type="ARBA" id="ARBA00022989"/>
    </source>
</evidence>
<reference evidence="15" key="2">
    <citation type="submission" date="2020-09" db="EMBL/GenBank/DDBJ databases">
        <authorList>
            <person name="Sun Q."/>
            <person name="Zhou Y."/>
        </authorList>
    </citation>
    <scope>NUCLEOTIDE SEQUENCE</scope>
    <source>
        <strain evidence="15">CGMCC 1.12777</strain>
    </source>
</reference>
<dbReference type="NCBIfam" id="TIGR01473">
    <property type="entry name" value="cyoE_ctaB"/>
    <property type="match status" value="1"/>
</dbReference>
<dbReference type="PROSITE" id="PS00943">
    <property type="entry name" value="UBIA"/>
    <property type="match status" value="1"/>
</dbReference>
<dbReference type="InterPro" id="IPR000537">
    <property type="entry name" value="UbiA_prenyltransferase"/>
</dbReference>
<evidence type="ECO:0000256" key="9">
    <source>
        <dbReference type="ARBA" id="ARBA00023136"/>
    </source>
</evidence>
<evidence type="ECO:0000256" key="10">
    <source>
        <dbReference type="ARBA" id="ARBA00030253"/>
    </source>
</evidence>
<evidence type="ECO:0000313" key="15">
    <source>
        <dbReference type="EMBL" id="GGH75717.1"/>
    </source>
</evidence>
<dbReference type="UniPathway" id="UPA00834">
    <property type="reaction ID" value="UER00712"/>
</dbReference>
<feature type="transmembrane region" description="Helical" evidence="14">
    <location>
        <begin position="282"/>
        <end position="302"/>
    </location>
</feature>
<evidence type="ECO:0000313" key="16">
    <source>
        <dbReference type="Proteomes" id="UP000656813"/>
    </source>
</evidence>
<keyword evidence="5 14" id="KW-0808">Transferase</keyword>
<name>A0A8J2ZTN7_9BACL</name>
<feature type="transmembrane region" description="Helical" evidence="14">
    <location>
        <begin position="31"/>
        <end position="50"/>
    </location>
</feature>
<evidence type="ECO:0000256" key="4">
    <source>
        <dbReference type="ARBA" id="ARBA00022475"/>
    </source>
</evidence>
<feature type="transmembrane region" description="Helical" evidence="14">
    <location>
        <begin position="152"/>
        <end position="171"/>
    </location>
</feature>
<dbReference type="PANTHER" id="PTHR43448:SF7">
    <property type="entry name" value="4-HYDROXYBENZOATE SOLANESYLTRANSFERASE"/>
    <property type="match status" value="1"/>
</dbReference>
<evidence type="ECO:0000256" key="11">
    <source>
        <dbReference type="ARBA" id="ARBA00040810"/>
    </source>
</evidence>
<comment type="miscellaneous">
    <text evidence="14">Carbon 2 of the heme B porphyrin ring is defined according to the Fischer nomenclature.</text>
</comment>
<comment type="pathway">
    <text evidence="2 14">Porphyrin-containing compound metabolism; heme O biosynthesis; heme O from protoheme: step 1/1.</text>
</comment>
<evidence type="ECO:0000256" key="8">
    <source>
        <dbReference type="ARBA" id="ARBA00023133"/>
    </source>
</evidence>
<feature type="transmembrane region" description="Helical" evidence="14">
    <location>
        <begin position="249"/>
        <end position="270"/>
    </location>
</feature>